<feature type="transmembrane region" description="Helical" evidence="5">
    <location>
        <begin position="125"/>
        <end position="143"/>
    </location>
</feature>
<dbReference type="InterPro" id="IPR002645">
    <property type="entry name" value="STAS_dom"/>
</dbReference>
<protein>
    <submittedName>
        <fullName evidence="7">Sulfate permease family protein</fullName>
    </submittedName>
</protein>
<dbReference type="InterPro" id="IPR001902">
    <property type="entry name" value="SLC26A/SulP_fam"/>
</dbReference>
<dbReference type="Pfam" id="PF01740">
    <property type="entry name" value="STAS"/>
    <property type="match status" value="1"/>
</dbReference>
<evidence type="ECO:0000256" key="3">
    <source>
        <dbReference type="ARBA" id="ARBA00022989"/>
    </source>
</evidence>
<gene>
    <name evidence="7" type="ORF">MGWOODY_Smn2483</name>
</gene>
<reference evidence="7" key="1">
    <citation type="submission" date="2015-10" db="EMBL/GenBank/DDBJ databases">
        <authorList>
            <person name="Gilbert D.G."/>
        </authorList>
    </citation>
    <scope>NUCLEOTIDE SEQUENCE</scope>
</reference>
<dbReference type="Pfam" id="PF00916">
    <property type="entry name" value="Sulfate_transp"/>
    <property type="match status" value="1"/>
</dbReference>
<dbReference type="InterPro" id="IPR011547">
    <property type="entry name" value="SLC26A/SulP_dom"/>
</dbReference>
<evidence type="ECO:0000256" key="2">
    <source>
        <dbReference type="ARBA" id="ARBA00022692"/>
    </source>
</evidence>
<feature type="transmembrane region" description="Helical" evidence="5">
    <location>
        <begin position="343"/>
        <end position="362"/>
    </location>
</feature>
<dbReference type="GO" id="GO:0016020">
    <property type="term" value="C:membrane"/>
    <property type="evidence" value="ECO:0007669"/>
    <property type="project" value="UniProtKB-SubCell"/>
</dbReference>
<evidence type="ECO:0000256" key="5">
    <source>
        <dbReference type="SAM" id="Phobius"/>
    </source>
</evidence>
<evidence type="ECO:0000256" key="1">
    <source>
        <dbReference type="ARBA" id="ARBA00004141"/>
    </source>
</evidence>
<dbReference type="CDD" id="cd07042">
    <property type="entry name" value="STAS_SulP_like_sulfate_transporter"/>
    <property type="match status" value="1"/>
</dbReference>
<dbReference type="SUPFAM" id="SSF52091">
    <property type="entry name" value="SpoIIaa-like"/>
    <property type="match status" value="1"/>
</dbReference>
<sequence>MKTPFGIAAIPPQAAMNVVAGLSVAGLMLPEAVAYAGIAGFTPGRAILAALAGGVAYALLGRSRFAIVGPTSSSAAILAAALATLPGSPAERGAMATVMVAIVGALFALIALFRLGSLSAFIARPVLRGFAFGLAINIIIRQVPHLLGLKVASSSTLALLVEIVSNLGRTNIASITIGVVALALLLGLRATTRLPAALIALILGVAASRMIDLTALGVASVGPIDFTLSAWTLPDFSFARWSRLAQLAAPLTLILFAESWGTVRTLALRHGDTLSANREFGAFAGANLLSAFVQGMPVGAGFSGASANEAAGATNRLAAITALVALATAALLAGPTIEALPEPLLAAVVIAALTHALSPAPLTRLFMIDRDQWIALAAACGVILFGVLDGMLIAVALSIGALLNRLAHPVVSELGSLDGGHDFVDRARHPEARAVAGMAIFRPNAPLFFANAEQSLGTIATKVLARTGNRDVVLSLEESDDLDSTALEAIAEFEKMLEAKGLSLHLARAHDRVRDVLVAAGFDRLAEGASFSVADAVSAVRAGKENDHVQPA</sequence>
<evidence type="ECO:0000256" key="4">
    <source>
        <dbReference type="ARBA" id="ARBA00023136"/>
    </source>
</evidence>
<feature type="domain" description="STAS" evidence="6">
    <location>
        <begin position="428"/>
        <end position="540"/>
    </location>
</feature>
<keyword evidence="4 5" id="KW-0472">Membrane</keyword>
<keyword evidence="2 5" id="KW-0812">Transmembrane</keyword>
<dbReference type="AlphaFoldDB" id="A0A160TKX3"/>
<evidence type="ECO:0000313" key="7">
    <source>
        <dbReference type="EMBL" id="CUS45775.1"/>
    </source>
</evidence>
<evidence type="ECO:0000259" key="6">
    <source>
        <dbReference type="PROSITE" id="PS50801"/>
    </source>
</evidence>
<accession>A0A160TKX3</accession>
<feature type="transmembrane region" description="Helical" evidence="5">
    <location>
        <begin position="163"/>
        <end position="186"/>
    </location>
</feature>
<organism evidence="7">
    <name type="scientific">hydrothermal vent metagenome</name>
    <dbReference type="NCBI Taxonomy" id="652676"/>
    <lineage>
        <taxon>unclassified sequences</taxon>
        <taxon>metagenomes</taxon>
        <taxon>ecological metagenomes</taxon>
    </lineage>
</organism>
<dbReference type="Gene3D" id="3.30.750.24">
    <property type="entry name" value="STAS domain"/>
    <property type="match status" value="1"/>
</dbReference>
<feature type="transmembrane region" description="Helical" evidence="5">
    <location>
        <begin position="93"/>
        <end position="113"/>
    </location>
</feature>
<keyword evidence="3 5" id="KW-1133">Transmembrane helix</keyword>
<dbReference type="InterPro" id="IPR036513">
    <property type="entry name" value="STAS_dom_sf"/>
</dbReference>
<proteinExistence type="predicted"/>
<feature type="transmembrane region" description="Helical" evidence="5">
    <location>
        <begin position="317"/>
        <end position="337"/>
    </location>
</feature>
<dbReference type="EMBL" id="CZQE01000300">
    <property type="protein sequence ID" value="CUS45775.1"/>
    <property type="molecule type" value="Genomic_DNA"/>
</dbReference>
<feature type="transmembrane region" description="Helical" evidence="5">
    <location>
        <begin position="374"/>
        <end position="403"/>
    </location>
</feature>
<name>A0A160TKX3_9ZZZZ</name>
<comment type="subcellular location">
    <subcellularLocation>
        <location evidence="1">Membrane</location>
        <topology evidence="1">Multi-pass membrane protein</topology>
    </subcellularLocation>
</comment>
<dbReference type="PANTHER" id="PTHR11814">
    <property type="entry name" value="SULFATE TRANSPORTER"/>
    <property type="match status" value="1"/>
</dbReference>
<dbReference type="GO" id="GO:0055085">
    <property type="term" value="P:transmembrane transport"/>
    <property type="evidence" value="ECO:0007669"/>
    <property type="project" value="InterPro"/>
</dbReference>
<feature type="transmembrane region" description="Helical" evidence="5">
    <location>
        <begin position="67"/>
        <end position="87"/>
    </location>
</feature>
<feature type="transmembrane region" description="Helical" evidence="5">
    <location>
        <begin position="198"/>
        <end position="224"/>
    </location>
</feature>
<dbReference type="PROSITE" id="PS50801">
    <property type="entry name" value="STAS"/>
    <property type="match status" value="1"/>
</dbReference>
<feature type="transmembrane region" description="Helical" evidence="5">
    <location>
        <begin position="44"/>
        <end position="60"/>
    </location>
</feature>